<dbReference type="InterPro" id="IPR014934">
    <property type="entry name" value="DUF1806"/>
</dbReference>
<keyword evidence="2" id="KW-1185">Reference proteome</keyword>
<gene>
    <name evidence="1" type="ORF">HNR44_002751</name>
</gene>
<organism evidence="1 2">
    <name type="scientific">Geomicrobium halophilum</name>
    <dbReference type="NCBI Taxonomy" id="549000"/>
    <lineage>
        <taxon>Bacteria</taxon>
        <taxon>Bacillati</taxon>
        <taxon>Bacillota</taxon>
        <taxon>Bacilli</taxon>
        <taxon>Bacillales</taxon>
        <taxon>Geomicrobium</taxon>
    </lineage>
</organism>
<dbReference type="Pfam" id="PF08830">
    <property type="entry name" value="DUF1806"/>
    <property type="match status" value="1"/>
</dbReference>
<protein>
    <recommendedName>
        <fullName evidence="3">DUF1806 family protein</fullName>
    </recommendedName>
</protein>
<reference evidence="1 2" key="1">
    <citation type="submission" date="2020-08" db="EMBL/GenBank/DDBJ databases">
        <title>Genomic Encyclopedia of Type Strains, Phase IV (KMG-IV): sequencing the most valuable type-strain genomes for metagenomic binning, comparative biology and taxonomic classification.</title>
        <authorList>
            <person name="Goeker M."/>
        </authorList>
    </citation>
    <scope>NUCLEOTIDE SEQUENCE [LARGE SCALE GENOMIC DNA]</scope>
    <source>
        <strain evidence="1 2">DSM 21769</strain>
    </source>
</reference>
<comment type="caution">
    <text evidence="1">The sequence shown here is derived from an EMBL/GenBank/DDBJ whole genome shotgun (WGS) entry which is preliminary data.</text>
</comment>
<dbReference type="SUPFAM" id="SSF89442">
    <property type="entry name" value="Hypothetical protein YojF"/>
    <property type="match status" value="1"/>
</dbReference>
<name>A0A841PWD8_9BACL</name>
<evidence type="ECO:0000313" key="1">
    <source>
        <dbReference type="EMBL" id="MBB6450761.1"/>
    </source>
</evidence>
<dbReference type="Gene3D" id="2.70.180.10">
    <property type="entry name" value="Hypothetical protein YojF"/>
    <property type="match status" value="1"/>
</dbReference>
<sequence length="113" mass="12598">MKNIEKNAVQAALDTFSGKQMYVHFEMTNGAYAAYRHGKFHAAGGYVRNARQDIKHGKITGDGPYRVGLKTENGWIFAEGLSVFEQNDGSLYLYGFDEQEKLSIALQLSTAPF</sequence>
<proteinExistence type="predicted"/>
<evidence type="ECO:0008006" key="3">
    <source>
        <dbReference type="Google" id="ProtNLM"/>
    </source>
</evidence>
<accession>A0A841PWD8</accession>
<dbReference type="RefSeq" id="WP_184404823.1">
    <property type="nucleotide sequence ID" value="NZ_JACHHJ010000004.1"/>
</dbReference>
<evidence type="ECO:0000313" key="2">
    <source>
        <dbReference type="Proteomes" id="UP000568839"/>
    </source>
</evidence>
<dbReference type="EMBL" id="JACHHJ010000004">
    <property type="protein sequence ID" value="MBB6450761.1"/>
    <property type="molecule type" value="Genomic_DNA"/>
</dbReference>
<dbReference type="AlphaFoldDB" id="A0A841PWD8"/>
<dbReference type="InterPro" id="IPR036492">
    <property type="entry name" value="YojF_sf"/>
</dbReference>
<dbReference type="Proteomes" id="UP000568839">
    <property type="component" value="Unassembled WGS sequence"/>
</dbReference>